<dbReference type="EMBL" id="BKDJ01000029">
    <property type="protein sequence ID" value="GER24453.1"/>
    <property type="molecule type" value="Genomic_DNA"/>
</dbReference>
<dbReference type="InterPro" id="IPR034660">
    <property type="entry name" value="DinB/YfiT-like"/>
</dbReference>
<name>A0A5A7NUG4_9MICC</name>
<dbReference type="Pfam" id="PF11716">
    <property type="entry name" value="MDMPI_N"/>
    <property type="match status" value="1"/>
</dbReference>
<feature type="domain" description="MDMPI C-terminal" evidence="1">
    <location>
        <begin position="156"/>
        <end position="232"/>
    </location>
</feature>
<sequence length="259" mass="27857">MTRITPTDLAGAVHDAAENFRRTVDRLEDAAFRTPSALPGWSKAHVLAHTDGVLRALARQLEHARHGRRIEFYDGGMEGRNRRIELGVLMAPAQLRSRLGEALDLFVAELDAVPAGGWHAAASFRGEGTVMDCVLGAWRELTIHAGDLGGTAGPVDWTPEFCAHLFDFLAERVPAGARFVLQPTGRPPVVLGEGRDSWVLAGMEYDLAAWLAGREPSGQVRATAAADAADLPELGPWPSALLVKPVEPVEPVEPAARQS</sequence>
<dbReference type="OrthoDB" id="5118203at2"/>
<dbReference type="NCBIfam" id="TIGR03083">
    <property type="entry name" value="maleylpyruvate isomerase family mycothiol-dependent enzyme"/>
    <property type="match status" value="1"/>
</dbReference>
<dbReference type="InterPro" id="IPR024344">
    <property type="entry name" value="MDMPI_metal-binding"/>
</dbReference>
<dbReference type="AlphaFoldDB" id="A0A5A7NUG4"/>
<evidence type="ECO:0000313" key="4">
    <source>
        <dbReference type="Proteomes" id="UP000325307"/>
    </source>
</evidence>
<dbReference type="GO" id="GO:0046872">
    <property type="term" value="F:metal ion binding"/>
    <property type="evidence" value="ECO:0007669"/>
    <property type="project" value="InterPro"/>
</dbReference>
<keyword evidence="3" id="KW-0670">Pyruvate</keyword>
<organism evidence="3 4">
    <name type="scientific">Zafaria cholistanensis</name>
    <dbReference type="NCBI Taxonomy" id="1682741"/>
    <lineage>
        <taxon>Bacteria</taxon>
        <taxon>Bacillati</taxon>
        <taxon>Actinomycetota</taxon>
        <taxon>Actinomycetes</taxon>
        <taxon>Micrococcales</taxon>
        <taxon>Micrococcaceae</taxon>
        <taxon>Zafaria</taxon>
    </lineage>
</organism>
<dbReference type="RefSeq" id="WP_149958037.1">
    <property type="nucleotide sequence ID" value="NZ_BKDJ01000029.1"/>
</dbReference>
<dbReference type="GO" id="GO:0016853">
    <property type="term" value="F:isomerase activity"/>
    <property type="evidence" value="ECO:0007669"/>
    <property type="project" value="UniProtKB-KW"/>
</dbReference>
<dbReference type="InterPro" id="IPR017517">
    <property type="entry name" value="Maleyloyr_isom"/>
</dbReference>
<proteinExistence type="predicted"/>
<dbReference type="InterPro" id="IPR036527">
    <property type="entry name" value="SCP2_sterol-bd_dom_sf"/>
</dbReference>
<keyword evidence="4" id="KW-1185">Reference proteome</keyword>
<evidence type="ECO:0000259" key="1">
    <source>
        <dbReference type="Pfam" id="PF07398"/>
    </source>
</evidence>
<comment type="caution">
    <text evidence="3">The sequence shown here is derived from an EMBL/GenBank/DDBJ whole genome shotgun (WGS) entry which is preliminary data.</text>
</comment>
<dbReference type="InterPro" id="IPR010872">
    <property type="entry name" value="MDMPI_C-term_domain"/>
</dbReference>
<dbReference type="SUPFAM" id="SSF55718">
    <property type="entry name" value="SCP-like"/>
    <property type="match status" value="1"/>
</dbReference>
<accession>A0A5A7NUG4</accession>
<feature type="domain" description="Mycothiol-dependent maleylpyruvate isomerase metal-binding" evidence="2">
    <location>
        <begin position="14"/>
        <end position="148"/>
    </location>
</feature>
<dbReference type="Proteomes" id="UP000325307">
    <property type="component" value="Unassembled WGS sequence"/>
</dbReference>
<keyword evidence="3" id="KW-0413">Isomerase</keyword>
<gene>
    <name evidence="3" type="ORF">NCCP1664_29480</name>
</gene>
<reference evidence="3 4" key="1">
    <citation type="submission" date="2019-09" db="EMBL/GenBank/DDBJ databases">
        <title>Arthrobacter zafarii sp. nov., a moderately thermotolerant and halotolerant actinobacterium isolated from Cholistan desert soil of Pakistan.</title>
        <authorList>
            <person name="Amin A."/>
            <person name="Ahmed I."/>
            <person name="Khalid N."/>
            <person name="Schumann P."/>
            <person name="Busse H.J."/>
            <person name="Khan I.U."/>
            <person name="Li S."/>
            <person name="Li W.J."/>
        </authorList>
    </citation>
    <scope>NUCLEOTIDE SEQUENCE [LARGE SCALE GENOMIC DNA]</scope>
    <source>
        <strain evidence="3 4">NCCP-1664</strain>
    </source>
</reference>
<evidence type="ECO:0000259" key="2">
    <source>
        <dbReference type="Pfam" id="PF11716"/>
    </source>
</evidence>
<evidence type="ECO:0000313" key="3">
    <source>
        <dbReference type="EMBL" id="GER24453.1"/>
    </source>
</evidence>
<dbReference type="Pfam" id="PF07398">
    <property type="entry name" value="MDMPI_C"/>
    <property type="match status" value="1"/>
</dbReference>
<protein>
    <submittedName>
        <fullName evidence="3">Maleylpyruvate isomerase</fullName>
    </submittedName>
</protein>
<dbReference type="SUPFAM" id="SSF109854">
    <property type="entry name" value="DinB/YfiT-like putative metalloenzymes"/>
    <property type="match status" value="1"/>
</dbReference>
<dbReference type="Gene3D" id="1.20.120.450">
    <property type="entry name" value="dinb family like domain"/>
    <property type="match status" value="1"/>
</dbReference>